<dbReference type="AlphaFoldDB" id="A0A133UAR0"/>
<evidence type="ECO:0000313" key="2">
    <source>
        <dbReference type="Proteomes" id="UP000070163"/>
    </source>
</evidence>
<evidence type="ECO:0000313" key="1">
    <source>
        <dbReference type="EMBL" id="KXA91283.1"/>
    </source>
</evidence>
<name>A0A133UAR0_9EURY</name>
<proteinExistence type="predicted"/>
<accession>A0A133UAR0</accession>
<keyword evidence="2" id="KW-1185">Reference proteome</keyword>
<dbReference type="Proteomes" id="UP000070163">
    <property type="component" value="Unassembled WGS sequence"/>
</dbReference>
<reference evidence="1 2" key="1">
    <citation type="journal article" date="2016" name="Sci. Rep.">
        <title>Metabolic traits of an uncultured archaeal lineage -MSBL1- from brine pools of the Red Sea.</title>
        <authorList>
            <person name="Mwirichia R."/>
            <person name="Alam I."/>
            <person name="Rashid M."/>
            <person name="Vinu M."/>
            <person name="Ba-Alawi W."/>
            <person name="Anthony Kamau A."/>
            <person name="Kamanda Ngugi D."/>
            <person name="Goker M."/>
            <person name="Klenk H.P."/>
            <person name="Bajic V."/>
            <person name="Stingl U."/>
        </authorList>
    </citation>
    <scope>NUCLEOTIDE SEQUENCE [LARGE SCALE GENOMIC DNA]</scope>
    <source>
        <strain evidence="1">SCGC-AAA259A05</strain>
    </source>
</reference>
<dbReference type="EMBL" id="LHXJ01000014">
    <property type="protein sequence ID" value="KXA91283.1"/>
    <property type="molecule type" value="Genomic_DNA"/>
</dbReference>
<gene>
    <name evidence="1" type="ORF">AKJ57_01825</name>
</gene>
<comment type="caution">
    <text evidence="1">The sequence shown here is derived from an EMBL/GenBank/DDBJ whole genome shotgun (WGS) entry which is preliminary data.</text>
</comment>
<organism evidence="1 2">
    <name type="scientific">candidate division MSBL1 archaeon SCGC-AAA259A05</name>
    <dbReference type="NCBI Taxonomy" id="1698259"/>
    <lineage>
        <taxon>Archaea</taxon>
        <taxon>Methanobacteriati</taxon>
        <taxon>Methanobacteriota</taxon>
        <taxon>candidate division MSBL1</taxon>
    </lineage>
</organism>
<protein>
    <submittedName>
        <fullName evidence="1">Uncharacterized protein</fullName>
    </submittedName>
</protein>
<sequence length="88" mass="10528">MHEKEELRVRTSDEATRESYGRISKFFGYIEDWAEKDVREKGLELLKSEEGEKNPGVWFRYGSYLDRNSRGCRRIRQSLWNRRNPGNG</sequence>